<evidence type="ECO:0000313" key="1">
    <source>
        <dbReference type="EMBL" id="JAH35116.1"/>
    </source>
</evidence>
<sequence>MCVCVCVAYTHCMCFTWIRHSAFYSELNKVTRLFLKVT</sequence>
<dbReference type="AlphaFoldDB" id="A0A0E9S1E1"/>
<protein>
    <submittedName>
        <fullName evidence="1">Uncharacterized protein</fullName>
    </submittedName>
</protein>
<organism evidence="1">
    <name type="scientific">Anguilla anguilla</name>
    <name type="common">European freshwater eel</name>
    <name type="synonym">Muraena anguilla</name>
    <dbReference type="NCBI Taxonomy" id="7936"/>
    <lineage>
        <taxon>Eukaryota</taxon>
        <taxon>Metazoa</taxon>
        <taxon>Chordata</taxon>
        <taxon>Craniata</taxon>
        <taxon>Vertebrata</taxon>
        <taxon>Euteleostomi</taxon>
        <taxon>Actinopterygii</taxon>
        <taxon>Neopterygii</taxon>
        <taxon>Teleostei</taxon>
        <taxon>Anguilliformes</taxon>
        <taxon>Anguillidae</taxon>
        <taxon>Anguilla</taxon>
    </lineage>
</organism>
<accession>A0A0E9S1E1</accession>
<dbReference type="EMBL" id="GBXM01073461">
    <property type="protein sequence ID" value="JAH35116.1"/>
    <property type="molecule type" value="Transcribed_RNA"/>
</dbReference>
<proteinExistence type="predicted"/>
<reference evidence="1" key="1">
    <citation type="submission" date="2014-11" db="EMBL/GenBank/DDBJ databases">
        <authorList>
            <person name="Amaro Gonzalez C."/>
        </authorList>
    </citation>
    <scope>NUCLEOTIDE SEQUENCE</scope>
</reference>
<reference evidence="1" key="2">
    <citation type="journal article" date="2015" name="Fish Shellfish Immunol.">
        <title>Early steps in the European eel (Anguilla anguilla)-Vibrio vulnificus interaction in the gills: Role of the RtxA13 toxin.</title>
        <authorList>
            <person name="Callol A."/>
            <person name="Pajuelo D."/>
            <person name="Ebbesson L."/>
            <person name="Teles M."/>
            <person name="MacKenzie S."/>
            <person name="Amaro C."/>
        </authorList>
    </citation>
    <scope>NUCLEOTIDE SEQUENCE</scope>
</reference>
<name>A0A0E9S1E1_ANGAN</name>